<evidence type="ECO:0000256" key="1">
    <source>
        <dbReference type="ARBA" id="ARBA00023015"/>
    </source>
</evidence>
<sequence>MHPAHNYRHSRRSACDRCRGQKLRCERVNINGMSCERCLKAQEVCITSVNHPATALSSNPSQDLVSNRHKSPGFLDRHDSMGLLHKPFTPTAVESVHPSTSARGMYYQKTHSYWDEPAELQTVPEGNFFLPPSEADFTIPLDTGSLPAPPQIWGDWNSHWPAGPYNYASGYPEGFIQDQMYEAPNVNAPALSEDLWWDENIYKEVPTGAPVEDQLLECTEPVPVATSRNVSDFDWSSHADITNVEDPLQQQTYHHRAPSQQDVRKALLKLKAELIHELDVLDDVSDNFIPSSYGPDSCGPALETLNLPIPRLLDHSSWLLEIVQSLRGASDRPNERFGSLQTQSYRLEGSVTNHSDSSDNGSDEGATTTPSTDFEYQTTMTSPSHTTHTSYDITLWLSVLEAHCYLTRIYRAVFTRLYQLFLIIPPAEANGILLLPELRRGTVQLDGDLASQVQRLVEIGATMMGNIEAALGLCSGYNQVHGTGELKTAEAPHENNWSSSIRDCVFAQEQDPCEMPLVEIMKCLRQLVRATVVP</sequence>
<dbReference type="PROSITE" id="PS50048">
    <property type="entry name" value="ZN2_CY6_FUNGAL_2"/>
    <property type="match status" value="1"/>
</dbReference>
<keyword evidence="1" id="KW-0805">Transcription regulation</keyword>
<dbReference type="CDD" id="cd00067">
    <property type="entry name" value="GAL4"/>
    <property type="match status" value="1"/>
</dbReference>
<evidence type="ECO:0000256" key="5">
    <source>
        <dbReference type="SAM" id="MobiDB-lite"/>
    </source>
</evidence>
<keyword evidence="8" id="KW-1185">Reference proteome</keyword>
<name>A0A9W4HHP0_PENOL</name>
<dbReference type="GO" id="GO:0000981">
    <property type="term" value="F:DNA-binding transcription factor activity, RNA polymerase II-specific"/>
    <property type="evidence" value="ECO:0007669"/>
    <property type="project" value="InterPro"/>
</dbReference>
<keyword evidence="3" id="KW-0804">Transcription</keyword>
<dbReference type="GO" id="GO:0008270">
    <property type="term" value="F:zinc ion binding"/>
    <property type="evidence" value="ECO:0007669"/>
    <property type="project" value="InterPro"/>
</dbReference>
<feature type="compositionally biased region" description="Polar residues" evidence="5">
    <location>
        <begin position="348"/>
        <end position="377"/>
    </location>
</feature>
<keyword evidence="4" id="KW-0539">Nucleus</keyword>
<dbReference type="InterPro" id="IPR036864">
    <property type="entry name" value="Zn2-C6_fun-type_DNA-bd_sf"/>
</dbReference>
<proteinExistence type="predicted"/>
<dbReference type="Proteomes" id="UP001153618">
    <property type="component" value="Unassembled WGS sequence"/>
</dbReference>
<feature type="domain" description="Zn(2)-C6 fungal-type" evidence="6">
    <location>
        <begin position="14"/>
        <end position="47"/>
    </location>
</feature>
<reference evidence="7" key="1">
    <citation type="submission" date="2021-07" db="EMBL/GenBank/DDBJ databases">
        <authorList>
            <person name="Branca A.L. A."/>
        </authorList>
    </citation>
    <scope>NUCLEOTIDE SEQUENCE</scope>
</reference>
<gene>
    <name evidence="7" type="ORF">POLS_LOCUS2242</name>
</gene>
<feature type="region of interest" description="Disordered" evidence="5">
    <location>
        <begin position="348"/>
        <end position="387"/>
    </location>
</feature>
<evidence type="ECO:0000259" key="6">
    <source>
        <dbReference type="PROSITE" id="PS50048"/>
    </source>
</evidence>
<evidence type="ECO:0000256" key="4">
    <source>
        <dbReference type="ARBA" id="ARBA00023242"/>
    </source>
</evidence>
<evidence type="ECO:0000313" key="7">
    <source>
        <dbReference type="EMBL" id="CAG8015125.1"/>
    </source>
</evidence>
<dbReference type="AlphaFoldDB" id="A0A9W4HHP0"/>
<dbReference type="EMBL" id="CAJVOS010000013">
    <property type="protein sequence ID" value="CAG8015125.1"/>
    <property type="molecule type" value="Genomic_DNA"/>
</dbReference>
<evidence type="ECO:0000313" key="8">
    <source>
        <dbReference type="Proteomes" id="UP001153618"/>
    </source>
</evidence>
<dbReference type="SUPFAM" id="SSF57701">
    <property type="entry name" value="Zn2/Cys6 DNA-binding domain"/>
    <property type="match status" value="1"/>
</dbReference>
<dbReference type="GO" id="GO:0003677">
    <property type="term" value="F:DNA binding"/>
    <property type="evidence" value="ECO:0007669"/>
    <property type="project" value="UniProtKB-KW"/>
</dbReference>
<organism evidence="7 8">
    <name type="scientific">Penicillium olsonii</name>
    <dbReference type="NCBI Taxonomy" id="99116"/>
    <lineage>
        <taxon>Eukaryota</taxon>
        <taxon>Fungi</taxon>
        <taxon>Dikarya</taxon>
        <taxon>Ascomycota</taxon>
        <taxon>Pezizomycotina</taxon>
        <taxon>Eurotiomycetes</taxon>
        <taxon>Eurotiomycetidae</taxon>
        <taxon>Eurotiales</taxon>
        <taxon>Aspergillaceae</taxon>
        <taxon>Penicillium</taxon>
    </lineage>
</organism>
<evidence type="ECO:0000256" key="2">
    <source>
        <dbReference type="ARBA" id="ARBA00023125"/>
    </source>
</evidence>
<evidence type="ECO:0000256" key="3">
    <source>
        <dbReference type="ARBA" id="ARBA00023163"/>
    </source>
</evidence>
<feature type="compositionally biased region" description="Low complexity" evidence="5">
    <location>
        <begin position="378"/>
        <end position="387"/>
    </location>
</feature>
<comment type="caution">
    <text evidence="7">The sequence shown here is derived from an EMBL/GenBank/DDBJ whole genome shotgun (WGS) entry which is preliminary data.</text>
</comment>
<dbReference type="PROSITE" id="PS00463">
    <property type="entry name" value="ZN2_CY6_FUNGAL_1"/>
    <property type="match status" value="1"/>
</dbReference>
<dbReference type="InterPro" id="IPR001138">
    <property type="entry name" value="Zn2Cys6_DnaBD"/>
</dbReference>
<dbReference type="SMART" id="SM00066">
    <property type="entry name" value="GAL4"/>
    <property type="match status" value="1"/>
</dbReference>
<dbReference type="OrthoDB" id="4222821at2759"/>
<protein>
    <recommendedName>
        <fullName evidence="6">Zn(2)-C6 fungal-type domain-containing protein</fullName>
    </recommendedName>
</protein>
<keyword evidence="2" id="KW-0238">DNA-binding</keyword>
<dbReference type="Gene3D" id="4.10.240.10">
    <property type="entry name" value="Zn(2)-C6 fungal-type DNA-binding domain"/>
    <property type="match status" value="1"/>
</dbReference>
<accession>A0A9W4HHP0</accession>